<organism evidence="6 7">
    <name type="scientific">Pedobacter aquae</name>
    <dbReference type="NCBI Taxonomy" id="2605747"/>
    <lineage>
        <taxon>Bacteria</taxon>
        <taxon>Pseudomonadati</taxon>
        <taxon>Bacteroidota</taxon>
        <taxon>Sphingobacteriia</taxon>
        <taxon>Sphingobacteriales</taxon>
        <taxon>Sphingobacteriaceae</taxon>
        <taxon>Pedobacter</taxon>
    </lineage>
</organism>
<dbReference type="KEGG" id="pej:FYC62_02680"/>
<evidence type="ECO:0000256" key="2">
    <source>
        <dbReference type="ARBA" id="ARBA00022748"/>
    </source>
</evidence>
<dbReference type="AlphaFoldDB" id="A0A5C0VGG2"/>
<keyword evidence="4" id="KW-0676">Redox-active center</keyword>
<proteinExistence type="predicted"/>
<dbReference type="InterPro" id="IPR050553">
    <property type="entry name" value="Thioredoxin_ResA/DsbE_sf"/>
</dbReference>
<keyword evidence="3" id="KW-1015">Disulfide bond</keyword>
<dbReference type="Gene3D" id="3.40.30.10">
    <property type="entry name" value="Glutaredoxin"/>
    <property type="match status" value="1"/>
</dbReference>
<dbReference type="Proteomes" id="UP000323653">
    <property type="component" value="Chromosome"/>
</dbReference>
<evidence type="ECO:0000256" key="3">
    <source>
        <dbReference type="ARBA" id="ARBA00023157"/>
    </source>
</evidence>
<dbReference type="GO" id="GO:0030313">
    <property type="term" value="C:cell envelope"/>
    <property type="evidence" value="ECO:0007669"/>
    <property type="project" value="UniProtKB-SubCell"/>
</dbReference>
<evidence type="ECO:0000256" key="1">
    <source>
        <dbReference type="ARBA" id="ARBA00004196"/>
    </source>
</evidence>
<feature type="domain" description="Thioredoxin" evidence="5">
    <location>
        <begin position="34"/>
        <end position="178"/>
    </location>
</feature>
<dbReference type="InterPro" id="IPR036249">
    <property type="entry name" value="Thioredoxin-like_sf"/>
</dbReference>
<dbReference type="InterPro" id="IPR013766">
    <property type="entry name" value="Thioredoxin_domain"/>
</dbReference>
<dbReference type="PROSITE" id="PS51352">
    <property type="entry name" value="THIOREDOXIN_2"/>
    <property type="match status" value="1"/>
</dbReference>
<evidence type="ECO:0000313" key="7">
    <source>
        <dbReference type="Proteomes" id="UP000323653"/>
    </source>
</evidence>
<dbReference type="PANTHER" id="PTHR42852">
    <property type="entry name" value="THIOL:DISULFIDE INTERCHANGE PROTEIN DSBE"/>
    <property type="match status" value="1"/>
</dbReference>
<gene>
    <name evidence="6" type="ORF">FYC62_02680</name>
</gene>
<dbReference type="GO" id="GO:0016209">
    <property type="term" value="F:antioxidant activity"/>
    <property type="evidence" value="ECO:0007669"/>
    <property type="project" value="InterPro"/>
</dbReference>
<evidence type="ECO:0000313" key="6">
    <source>
        <dbReference type="EMBL" id="QEK50691.1"/>
    </source>
</evidence>
<dbReference type="SUPFAM" id="SSF52833">
    <property type="entry name" value="Thioredoxin-like"/>
    <property type="match status" value="1"/>
</dbReference>
<sequence>MPRIRSIFMVLICILVVVSYSKKVKAQQALQIGDSIPQTLWDLKLQTFNHPEGKNTITLNEYKGKLIILDFWATWCGSCIAAMPKLDSLQQQFSKDIMILPLSKETKQKLSTFITNNEKLQKLSLTYVAEEQALHQAFPHQIVPHVVWIGKDAKVLHISSSAGVNKQQLSNALAGKAFKESIKADLLNFNRYESLPAHAPLLTASKLTAYLKGAPSYLGWPKNQDTLRYFATNASRLSLYALYSPMLLEMPRNQLIFEGGLLAQDFLALGTAKEASLYCFELLLNPSLKDKASAIIKQQLDGSFGLQTQYEKRSMPCYIIKSKGAPLPYPQQPKNSLAGWLRLYNKESAHIPILNESGQQPNIPKLAVNATVVEINEALATVGLYLQEAERTLEVFVFKPDQTPTR</sequence>
<dbReference type="EMBL" id="CP043329">
    <property type="protein sequence ID" value="QEK50691.1"/>
    <property type="molecule type" value="Genomic_DNA"/>
</dbReference>
<dbReference type="PANTHER" id="PTHR42852:SF6">
    <property type="entry name" value="THIOL:DISULFIDE INTERCHANGE PROTEIN DSBE"/>
    <property type="match status" value="1"/>
</dbReference>
<protein>
    <submittedName>
        <fullName evidence="6">TlpA family protein disulfide reductase</fullName>
    </submittedName>
</protein>
<keyword evidence="2" id="KW-0201">Cytochrome c-type biogenesis</keyword>
<dbReference type="GO" id="GO:0016491">
    <property type="term" value="F:oxidoreductase activity"/>
    <property type="evidence" value="ECO:0007669"/>
    <property type="project" value="InterPro"/>
</dbReference>
<reference evidence="6 7" key="1">
    <citation type="submission" date="2019-08" db="EMBL/GenBank/DDBJ databases">
        <title>Pedobacter sp. nov., isolated from Han river, South Korea.</title>
        <authorList>
            <person name="Lee D.-H."/>
            <person name="Kim Y.-S."/>
            <person name="Hwang E.-M."/>
            <person name="Le Tran T.C."/>
            <person name="Cha C.-J."/>
        </authorList>
    </citation>
    <scope>NUCLEOTIDE SEQUENCE [LARGE SCALE GENOMIC DNA]</scope>
    <source>
        <strain evidence="6 7">CJ43</strain>
    </source>
</reference>
<dbReference type="InterPro" id="IPR000866">
    <property type="entry name" value="AhpC/TSA"/>
</dbReference>
<dbReference type="CDD" id="cd02966">
    <property type="entry name" value="TlpA_like_family"/>
    <property type="match status" value="1"/>
</dbReference>
<evidence type="ECO:0000259" key="5">
    <source>
        <dbReference type="PROSITE" id="PS51352"/>
    </source>
</evidence>
<keyword evidence="7" id="KW-1185">Reference proteome</keyword>
<name>A0A5C0VGG2_9SPHI</name>
<dbReference type="Pfam" id="PF00578">
    <property type="entry name" value="AhpC-TSA"/>
    <property type="match status" value="1"/>
</dbReference>
<accession>A0A5C0VGG2</accession>
<dbReference type="GO" id="GO:0017004">
    <property type="term" value="P:cytochrome complex assembly"/>
    <property type="evidence" value="ECO:0007669"/>
    <property type="project" value="UniProtKB-KW"/>
</dbReference>
<comment type="subcellular location">
    <subcellularLocation>
        <location evidence="1">Cell envelope</location>
    </subcellularLocation>
</comment>
<evidence type="ECO:0000256" key="4">
    <source>
        <dbReference type="ARBA" id="ARBA00023284"/>
    </source>
</evidence>